<reference evidence="1 2" key="1">
    <citation type="journal article" date="2011" name="Int. J. Syst. Evol. Microbiol.">
        <title>Allobacillus halotolerans gen. nov., sp. nov. isolated from shrimp paste.</title>
        <authorList>
            <person name="Sheu S.Y."/>
            <person name="Arun A.B."/>
            <person name="Jiang S.R."/>
            <person name="Young C.C."/>
            <person name="Chen W.M."/>
        </authorList>
    </citation>
    <scope>NUCLEOTIDE SEQUENCE [LARGE SCALE GENOMIC DNA]</scope>
    <source>
        <strain evidence="1 2">LMG 24826</strain>
    </source>
</reference>
<organism evidence="1 2">
    <name type="scientific">Allobacillus halotolerans</name>
    <dbReference type="NCBI Taxonomy" id="570278"/>
    <lineage>
        <taxon>Bacteria</taxon>
        <taxon>Bacillati</taxon>
        <taxon>Bacillota</taxon>
        <taxon>Bacilli</taxon>
        <taxon>Bacillales</taxon>
        <taxon>Bacillaceae</taxon>
        <taxon>Allobacillus</taxon>
    </lineage>
</organism>
<dbReference type="CDD" id="cd02253">
    <property type="entry name" value="DmpA"/>
    <property type="match status" value="1"/>
</dbReference>
<protein>
    <submittedName>
        <fullName evidence="1">P1 family peptidase</fullName>
    </submittedName>
</protein>
<proteinExistence type="predicted"/>
<dbReference type="PANTHER" id="PTHR36512">
    <property type="entry name" value="D-AMINOPEPTIDASE"/>
    <property type="match status" value="1"/>
</dbReference>
<name>A0ABS6GL98_9BACI</name>
<gene>
    <name evidence="1" type="ORF">KQ486_00215</name>
</gene>
<evidence type="ECO:0000313" key="2">
    <source>
        <dbReference type="Proteomes" id="UP000812672"/>
    </source>
</evidence>
<accession>A0ABS6GL98</accession>
<sequence>MKKQYRLRDYEIKIGQLQPGKKNAITDVKGVQVGHSTIREGAIQTGVTSILPHSGNLFKEKVIGASHVINGFGKTIGLTQLDELGTIETPILLTNTLSAGITANHLVDYMLESNPEIGRTTGTINPIVGECNDMILNDIRQKAISKQHVLAAIDNATDHFEEGAVGAGRGMVCYSLKGGIGSASRLMTIGEKQYTLGVLVLSNFGNLGDLTMDGRAIGMELDKHLNDSKSPDKGSIMIILATDLPVFDRQLKRILKRTVTGLSRTGSIIGHGSGDIAIGFSTATKIPHSPVPEPLAFSFIHEELLEDAFRAAGEATEEAILNSLVTANTVTGRDKNTRYGIIDLLNKYGMSL</sequence>
<dbReference type="RefSeq" id="WP_216686467.1">
    <property type="nucleotide sequence ID" value="NZ_CAUPKR010000001.1"/>
</dbReference>
<dbReference type="Pfam" id="PF03576">
    <property type="entry name" value="Peptidase_S58"/>
    <property type="match status" value="1"/>
</dbReference>
<dbReference type="InterPro" id="IPR005321">
    <property type="entry name" value="Peptidase_S58_DmpA"/>
</dbReference>
<dbReference type="EMBL" id="JAHLZF010000001">
    <property type="protein sequence ID" value="MBU6079434.1"/>
    <property type="molecule type" value="Genomic_DNA"/>
</dbReference>
<keyword evidence="2" id="KW-1185">Reference proteome</keyword>
<dbReference type="Proteomes" id="UP000812672">
    <property type="component" value="Unassembled WGS sequence"/>
</dbReference>
<dbReference type="PANTHER" id="PTHR36512:SF3">
    <property type="entry name" value="BLR5678 PROTEIN"/>
    <property type="match status" value="1"/>
</dbReference>
<evidence type="ECO:0000313" key="1">
    <source>
        <dbReference type="EMBL" id="MBU6079434.1"/>
    </source>
</evidence>
<comment type="caution">
    <text evidence="1">The sequence shown here is derived from an EMBL/GenBank/DDBJ whole genome shotgun (WGS) entry which is preliminary data.</text>
</comment>